<dbReference type="InterPro" id="IPR038375">
    <property type="entry name" value="NDUFAF7_sf"/>
</dbReference>
<evidence type="ECO:0000256" key="2">
    <source>
        <dbReference type="ARBA" id="ARBA00022679"/>
    </source>
</evidence>
<dbReference type="AlphaFoldDB" id="A0A963Z013"/>
<dbReference type="GO" id="GO:0035243">
    <property type="term" value="F:protein-arginine omega-N symmetric methyltransferase activity"/>
    <property type="evidence" value="ECO:0007669"/>
    <property type="project" value="TreeGrafter"/>
</dbReference>
<sequence length="319" mass="33535">MGRANAAYYANHDPFGDFTTAPEISQIFGELIGAWAAVVWGLMGSPAAVILAEAGPGRGTLMADARRLTARVAPDFHTACQVHFIETSPRLRAEQAKRVPDAAWHDDLSSLPDGPLILVGNEFLDALPIRQFRISDGQWFERHVRGTAFLDIACPSPPALPADEADEQGILEQNEPAERFVAALGHRIASQGGVALLIDYGSAQNPGDSLQAIRGKRMAPPLEQAGEADLTALVDFGAVARAARRGGADVQGPVTQGAFLTALGLVPRAIKLAAGRPETEAAGIMAAARRLAEPTAMGRLFKAIAVTAPGFPPLPGFSA</sequence>
<dbReference type="SUPFAM" id="SSF53335">
    <property type="entry name" value="S-adenosyl-L-methionine-dependent methyltransferases"/>
    <property type="match status" value="1"/>
</dbReference>
<dbReference type="Gene3D" id="3.40.50.12710">
    <property type="match status" value="1"/>
</dbReference>
<dbReference type="PANTHER" id="PTHR12049">
    <property type="entry name" value="PROTEIN ARGININE METHYLTRANSFERASE NDUFAF7, MITOCHONDRIAL"/>
    <property type="match status" value="1"/>
</dbReference>
<dbReference type="InterPro" id="IPR029063">
    <property type="entry name" value="SAM-dependent_MTases_sf"/>
</dbReference>
<dbReference type="InterPro" id="IPR003788">
    <property type="entry name" value="NDUFAF7"/>
</dbReference>
<dbReference type="GO" id="GO:0032259">
    <property type="term" value="P:methylation"/>
    <property type="evidence" value="ECO:0007669"/>
    <property type="project" value="UniProtKB-KW"/>
</dbReference>
<keyword evidence="1 3" id="KW-0489">Methyltransferase</keyword>
<organism evidence="3 4">
    <name type="scientific">Acidisoma cellulosilyticum</name>
    <dbReference type="NCBI Taxonomy" id="2802395"/>
    <lineage>
        <taxon>Bacteria</taxon>
        <taxon>Pseudomonadati</taxon>
        <taxon>Pseudomonadota</taxon>
        <taxon>Alphaproteobacteria</taxon>
        <taxon>Acetobacterales</taxon>
        <taxon>Acidocellaceae</taxon>
        <taxon>Acidisoma</taxon>
    </lineage>
</organism>
<keyword evidence="4" id="KW-1185">Reference proteome</keyword>
<dbReference type="RefSeq" id="WP_227306926.1">
    <property type="nucleotide sequence ID" value="NZ_JAESVA010000002.1"/>
</dbReference>
<dbReference type="Proteomes" id="UP000721844">
    <property type="component" value="Unassembled WGS sequence"/>
</dbReference>
<accession>A0A963Z013</accession>
<comment type="caution">
    <text evidence="3">The sequence shown here is derived from an EMBL/GenBank/DDBJ whole genome shotgun (WGS) entry which is preliminary data.</text>
</comment>
<dbReference type="EMBL" id="JAESVA010000002">
    <property type="protein sequence ID" value="MCB8880029.1"/>
    <property type="molecule type" value="Genomic_DNA"/>
</dbReference>
<proteinExistence type="predicted"/>
<gene>
    <name evidence="3" type="ORF">ACELLULO517_07270</name>
</gene>
<dbReference type="PANTHER" id="PTHR12049:SF7">
    <property type="entry name" value="PROTEIN ARGININE METHYLTRANSFERASE NDUFAF7, MITOCHONDRIAL"/>
    <property type="match status" value="1"/>
</dbReference>
<protein>
    <submittedName>
        <fullName evidence="3">SAM-dependent methyltransferase</fullName>
    </submittedName>
</protein>
<dbReference type="Pfam" id="PF02636">
    <property type="entry name" value="Methyltransf_28"/>
    <property type="match status" value="1"/>
</dbReference>
<name>A0A963Z013_9PROT</name>
<keyword evidence="2" id="KW-0808">Transferase</keyword>
<evidence type="ECO:0000313" key="3">
    <source>
        <dbReference type="EMBL" id="MCB8880029.1"/>
    </source>
</evidence>
<evidence type="ECO:0000256" key="1">
    <source>
        <dbReference type="ARBA" id="ARBA00022603"/>
    </source>
</evidence>
<reference evidence="3 4" key="1">
    <citation type="journal article" date="2021" name="Microorganisms">
        <title>Acidisoma silvae sp. nov. and Acidisomacellulosilytica sp. nov., Two Acidophilic Bacteria Isolated from Decaying Wood, Hydrolyzing Cellulose and Producing Poly-3-hydroxybutyrate.</title>
        <authorList>
            <person name="Mieszkin S."/>
            <person name="Pouder E."/>
            <person name="Uroz S."/>
            <person name="Simon-Colin C."/>
            <person name="Alain K."/>
        </authorList>
    </citation>
    <scope>NUCLEOTIDE SEQUENCE [LARGE SCALE GENOMIC DNA]</scope>
    <source>
        <strain evidence="3 4">HW T5.17</strain>
    </source>
</reference>
<evidence type="ECO:0000313" key="4">
    <source>
        <dbReference type="Proteomes" id="UP000721844"/>
    </source>
</evidence>